<gene>
    <name evidence="1" type="ORF">LRP50_04065</name>
</gene>
<accession>A0ABT5QX28</accession>
<comment type="caution">
    <text evidence="1">The sequence shown here is derived from an EMBL/GenBank/DDBJ whole genome shotgun (WGS) entry which is preliminary data.</text>
</comment>
<reference evidence="1" key="1">
    <citation type="submission" date="2021-12" db="EMBL/GenBank/DDBJ databases">
        <title>Enterovibrio ZSDZ35 sp. nov. and Enterovibrio ZSDZ42 sp. nov., isolated from coastal seawater in Qingdao.</title>
        <authorList>
            <person name="Zhang P."/>
        </authorList>
    </citation>
    <scope>NUCLEOTIDE SEQUENCE</scope>
    <source>
        <strain evidence="1">ZSDZ42</strain>
    </source>
</reference>
<protein>
    <submittedName>
        <fullName evidence="1">Uncharacterized protein</fullName>
    </submittedName>
</protein>
<dbReference type="EMBL" id="JAJUBC010000003">
    <property type="protein sequence ID" value="MDD1792299.1"/>
    <property type="molecule type" value="Genomic_DNA"/>
</dbReference>
<name>A0ABT5QX28_9GAMM</name>
<evidence type="ECO:0000313" key="1">
    <source>
        <dbReference type="EMBL" id="MDD1792299.1"/>
    </source>
</evidence>
<dbReference type="RefSeq" id="WP_274163209.1">
    <property type="nucleotide sequence ID" value="NZ_JAJUBC010000003.1"/>
</dbReference>
<proteinExistence type="predicted"/>
<dbReference type="Proteomes" id="UP001149400">
    <property type="component" value="Unassembled WGS sequence"/>
</dbReference>
<evidence type="ECO:0000313" key="2">
    <source>
        <dbReference type="Proteomes" id="UP001149400"/>
    </source>
</evidence>
<organism evidence="1 2">
    <name type="scientific">Enterovibrio gelatinilyticus</name>
    <dbReference type="NCBI Taxonomy" id="2899819"/>
    <lineage>
        <taxon>Bacteria</taxon>
        <taxon>Pseudomonadati</taxon>
        <taxon>Pseudomonadota</taxon>
        <taxon>Gammaproteobacteria</taxon>
        <taxon>Vibrionales</taxon>
        <taxon>Vibrionaceae</taxon>
        <taxon>Enterovibrio</taxon>
    </lineage>
</organism>
<sequence>MSDAAILSHFHKKQFWMASHVKNAQFPTPESIQGLSLYKASEKTPTIIEQRTNMGNSNDYTFYTVDCHPLMVRYARTLAQKWPESESGSLLEFLSQLSLTDIPTPDGINVSLHVAMQSGKPVATGMIFSSLEEGESVVGLYDIFGMNDEVAAAMRAYLENQTDSEILVCE</sequence>
<keyword evidence="2" id="KW-1185">Reference proteome</keyword>